<dbReference type="Proteomes" id="UP000305067">
    <property type="component" value="Unassembled WGS sequence"/>
</dbReference>
<dbReference type="Gene3D" id="3.80.10.10">
    <property type="entry name" value="Ribonuclease Inhibitor"/>
    <property type="match status" value="1"/>
</dbReference>
<evidence type="ECO:0000313" key="1">
    <source>
        <dbReference type="EMBL" id="TFL01812.1"/>
    </source>
</evidence>
<protein>
    <recommendedName>
        <fullName evidence="3">F-box domain-containing protein</fullName>
    </recommendedName>
</protein>
<proteinExistence type="predicted"/>
<sequence length="293" mass="33123">MEPTLIFRNTPSLRNLTISNTSFERGVPALHVHLGNLERLTFILYNFTPNEVLPSIRNTASTLRELELGYLAHVELPVRGVGQATIELPQLRKLTLSHSHREAMIRHESILTRITAPKLECLHVVGKMNTGEVESVREFLQASGCATNVEELAMDGTRFDKWLQCVALIGELTSLRTLAIHDLSWRIRGLDPLLKVLIRTTEVGPRAPLPRIDGEHAPESFSLTVCPRLRRLELECLPLSSQILEDMVRSRIRDSNGDDDLSAVSYSLDELVLRRRELDAGDLDLKWSEELKQ</sequence>
<evidence type="ECO:0000313" key="2">
    <source>
        <dbReference type="Proteomes" id="UP000305067"/>
    </source>
</evidence>
<dbReference type="InterPro" id="IPR032675">
    <property type="entry name" value="LRR_dom_sf"/>
</dbReference>
<dbReference type="SUPFAM" id="SSF52047">
    <property type="entry name" value="RNI-like"/>
    <property type="match status" value="1"/>
</dbReference>
<dbReference type="EMBL" id="ML178824">
    <property type="protein sequence ID" value="TFL01812.1"/>
    <property type="molecule type" value="Genomic_DNA"/>
</dbReference>
<reference evidence="1 2" key="1">
    <citation type="journal article" date="2019" name="Nat. Ecol. Evol.">
        <title>Megaphylogeny resolves global patterns of mushroom evolution.</title>
        <authorList>
            <person name="Varga T."/>
            <person name="Krizsan K."/>
            <person name="Foldi C."/>
            <person name="Dima B."/>
            <person name="Sanchez-Garcia M."/>
            <person name="Sanchez-Ramirez S."/>
            <person name="Szollosi G.J."/>
            <person name="Szarkandi J.G."/>
            <person name="Papp V."/>
            <person name="Albert L."/>
            <person name="Andreopoulos W."/>
            <person name="Angelini C."/>
            <person name="Antonin V."/>
            <person name="Barry K.W."/>
            <person name="Bougher N.L."/>
            <person name="Buchanan P."/>
            <person name="Buyck B."/>
            <person name="Bense V."/>
            <person name="Catcheside P."/>
            <person name="Chovatia M."/>
            <person name="Cooper J."/>
            <person name="Damon W."/>
            <person name="Desjardin D."/>
            <person name="Finy P."/>
            <person name="Geml J."/>
            <person name="Haridas S."/>
            <person name="Hughes K."/>
            <person name="Justo A."/>
            <person name="Karasinski D."/>
            <person name="Kautmanova I."/>
            <person name="Kiss B."/>
            <person name="Kocsube S."/>
            <person name="Kotiranta H."/>
            <person name="LaButti K.M."/>
            <person name="Lechner B.E."/>
            <person name="Liimatainen K."/>
            <person name="Lipzen A."/>
            <person name="Lukacs Z."/>
            <person name="Mihaltcheva S."/>
            <person name="Morgado L.N."/>
            <person name="Niskanen T."/>
            <person name="Noordeloos M.E."/>
            <person name="Ohm R.A."/>
            <person name="Ortiz-Santana B."/>
            <person name="Ovrebo C."/>
            <person name="Racz N."/>
            <person name="Riley R."/>
            <person name="Savchenko A."/>
            <person name="Shiryaev A."/>
            <person name="Soop K."/>
            <person name="Spirin V."/>
            <person name="Szebenyi C."/>
            <person name="Tomsovsky M."/>
            <person name="Tulloss R.E."/>
            <person name="Uehling J."/>
            <person name="Grigoriev I.V."/>
            <person name="Vagvolgyi C."/>
            <person name="Papp T."/>
            <person name="Martin F.M."/>
            <person name="Miettinen O."/>
            <person name="Hibbett D.S."/>
            <person name="Nagy L.G."/>
        </authorList>
    </citation>
    <scope>NUCLEOTIDE SEQUENCE [LARGE SCALE GENOMIC DNA]</scope>
    <source>
        <strain evidence="1 2">CBS 309.79</strain>
    </source>
</reference>
<evidence type="ECO:0008006" key="3">
    <source>
        <dbReference type="Google" id="ProtNLM"/>
    </source>
</evidence>
<keyword evidence="2" id="KW-1185">Reference proteome</keyword>
<gene>
    <name evidence="1" type="ORF">BDV98DRAFT_567565</name>
</gene>
<accession>A0A5C3QJ84</accession>
<name>A0A5C3QJ84_9AGAR</name>
<dbReference type="AlphaFoldDB" id="A0A5C3QJ84"/>
<organism evidence="1 2">
    <name type="scientific">Pterulicium gracile</name>
    <dbReference type="NCBI Taxonomy" id="1884261"/>
    <lineage>
        <taxon>Eukaryota</taxon>
        <taxon>Fungi</taxon>
        <taxon>Dikarya</taxon>
        <taxon>Basidiomycota</taxon>
        <taxon>Agaricomycotina</taxon>
        <taxon>Agaricomycetes</taxon>
        <taxon>Agaricomycetidae</taxon>
        <taxon>Agaricales</taxon>
        <taxon>Pleurotineae</taxon>
        <taxon>Pterulaceae</taxon>
        <taxon>Pterulicium</taxon>
    </lineage>
</organism>